<name>A0AA88UQ62_9ASTE</name>
<evidence type="ECO:0000256" key="1">
    <source>
        <dbReference type="ARBA" id="ARBA00008565"/>
    </source>
</evidence>
<dbReference type="InterPro" id="IPR056516">
    <property type="entry name" value="INTS7_N"/>
</dbReference>
<proteinExistence type="inferred from homology"/>
<dbReference type="Pfam" id="PF24436">
    <property type="entry name" value="INTS7_N"/>
    <property type="match status" value="1"/>
</dbReference>
<keyword evidence="4" id="KW-1185">Reference proteome</keyword>
<dbReference type="GO" id="GO:0034472">
    <property type="term" value="P:snRNA 3'-end processing"/>
    <property type="evidence" value="ECO:0007669"/>
    <property type="project" value="TreeGrafter"/>
</dbReference>
<feature type="domain" description="Integrator complex subunit 7 N-terminal" evidence="2">
    <location>
        <begin position="66"/>
        <end position="235"/>
    </location>
</feature>
<dbReference type="InterPro" id="IPR016024">
    <property type="entry name" value="ARM-type_fold"/>
</dbReference>
<dbReference type="EMBL" id="JAVXUO010001311">
    <property type="protein sequence ID" value="KAK2983642.1"/>
    <property type="molecule type" value="Genomic_DNA"/>
</dbReference>
<evidence type="ECO:0000313" key="3">
    <source>
        <dbReference type="EMBL" id="KAK2983642.1"/>
    </source>
</evidence>
<evidence type="ECO:0000313" key="4">
    <source>
        <dbReference type="Proteomes" id="UP001187471"/>
    </source>
</evidence>
<dbReference type="Proteomes" id="UP001187471">
    <property type="component" value="Unassembled WGS sequence"/>
</dbReference>
<dbReference type="InterPro" id="IPR033060">
    <property type="entry name" value="INTS7"/>
</dbReference>
<organism evidence="3 4">
    <name type="scientific">Escallonia rubra</name>
    <dbReference type="NCBI Taxonomy" id="112253"/>
    <lineage>
        <taxon>Eukaryota</taxon>
        <taxon>Viridiplantae</taxon>
        <taxon>Streptophyta</taxon>
        <taxon>Embryophyta</taxon>
        <taxon>Tracheophyta</taxon>
        <taxon>Spermatophyta</taxon>
        <taxon>Magnoliopsida</taxon>
        <taxon>eudicotyledons</taxon>
        <taxon>Gunneridae</taxon>
        <taxon>Pentapetalae</taxon>
        <taxon>asterids</taxon>
        <taxon>campanulids</taxon>
        <taxon>Escalloniales</taxon>
        <taxon>Escalloniaceae</taxon>
        <taxon>Escallonia</taxon>
    </lineage>
</organism>
<dbReference type="PANTHER" id="PTHR13322:SF2">
    <property type="entry name" value="INTEGRATOR COMPLEX SUBUNIT 7"/>
    <property type="match status" value="1"/>
</dbReference>
<protein>
    <recommendedName>
        <fullName evidence="2">Integrator complex subunit 7 N-terminal domain-containing protein</fullName>
    </recommendedName>
</protein>
<evidence type="ECO:0000259" key="2">
    <source>
        <dbReference type="Pfam" id="PF24436"/>
    </source>
</evidence>
<dbReference type="PANTHER" id="PTHR13322">
    <property type="entry name" value="C1ORF73 PROTEIN"/>
    <property type="match status" value="1"/>
</dbReference>
<dbReference type="AlphaFoldDB" id="A0AA88UQ62"/>
<reference evidence="3" key="1">
    <citation type="submission" date="2022-12" db="EMBL/GenBank/DDBJ databases">
        <title>Draft genome assemblies for two species of Escallonia (Escalloniales).</title>
        <authorList>
            <person name="Chanderbali A."/>
            <person name="Dervinis C."/>
            <person name="Anghel I."/>
            <person name="Soltis D."/>
            <person name="Soltis P."/>
            <person name="Zapata F."/>
        </authorList>
    </citation>
    <scope>NUCLEOTIDE SEQUENCE</scope>
    <source>
        <strain evidence="3">UCBG92.1500</strain>
        <tissue evidence="3">Leaf</tissue>
    </source>
</reference>
<dbReference type="GO" id="GO:0032039">
    <property type="term" value="C:integrator complex"/>
    <property type="evidence" value="ECO:0007669"/>
    <property type="project" value="InterPro"/>
</dbReference>
<sequence>MEKIPAACAMDWSIELEKGLRSKRPGKPIEAILEIGSRLEWWNRTHKLTMSEYNMFGLIPGEDKLFANAILLRLADSFSSGDKNTKLSVAKIFLSEFRQRKKKRSSRENDGVLSKPRVVNNLELLKRVKLAFDTGDVEVRAMALVVFGCWADFAKDSAEIRYVVLSSVVSSHVSEVKAALFAAGCFSELSDDFASILLEILVNMLSSSEVLMAVKLAGLRALAKVGCLSSLASRAYKVLQNSAFLHFPD</sequence>
<accession>A0AA88UQ62</accession>
<gene>
    <name evidence="3" type="ORF">RJ640_023176</name>
</gene>
<dbReference type="SUPFAM" id="SSF48371">
    <property type="entry name" value="ARM repeat"/>
    <property type="match status" value="1"/>
</dbReference>
<comment type="similarity">
    <text evidence="1">Belongs to the Integrator subunit 7 family.</text>
</comment>
<comment type="caution">
    <text evidence="3">The sequence shown here is derived from an EMBL/GenBank/DDBJ whole genome shotgun (WGS) entry which is preliminary data.</text>
</comment>